<dbReference type="RefSeq" id="WP_116496389.1">
    <property type="nucleotide sequence ID" value="NZ_QENZ01000004.1"/>
</dbReference>
<dbReference type="PROSITE" id="PS51257">
    <property type="entry name" value="PROKAR_LIPOPROTEIN"/>
    <property type="match status" value="1"/>
</dbReference>
<keyword evidence="3" id="KW-1185">Reference proteome</keyword>
<evidence type="ECO:0000256" key="1">
    <source>
        <dbReference type="SAM" id="SignalP"/>
    </source>
</evidence>
<evidence type="ECO:0000313" key="2">
    <source>
        <dbReference type="EMBL" id="PVX50836.1"/>
    </source>
</evidence>
<evidence type="ECO:0008006" key="4">
    <source>
        <dbReference type="Google" id="ProtNLM"/>
    </source>
</evidence>
<feature type="signal peptide" evidence="1">
    <location>
        <begin position="1"/>
        <end position="28"/>
    </location>
</feature>
<organism evidence="2 3">
    <name type="scientific">Balneicella halophila</name>
    <dbReference type="NCBI Taxonomy" id="1537566"/>
    <lineage>
        <taxon>Bacteria</taxon>
        <taxon>Pseudomonadati</taxon>
        <taxon>Bacteroidota</taxon>
        <taxon>Bacteroidia</taxon>
        <taxon>Bacteroidales</taxon>
        <taxon>Balneicellaceae</taxon>
        <taxon>Balneicella</taxon>
    </lineage>
</organism>
<name>A0A7L4UPV1_BALHA</name>
<proteinExistence type="predicted"/>
<keyword evidence="1" id="KW-0732">Signal</keyword>
<dbReference type="EMBL" id="QENZ01000004">
    <property type="protein sequence ID" value="PVX50836.1"/>
    <property type="molecule type" value="Genomic_DNA"/>
</dbReference>
<evidence type="ECO:0000313" key="3">
    <source>
        <dbReference type="Proteomes" id="UP000251835"/>
    </source>
</evidence>
<gene>
    <name evidence="2" type="ORF">C7377_1154</name>
</gene>
<reference evidence="2 3" key="1">
    <citation type="submission" date="2018-05" db="EMBL/GenBank/DDBJ databases">
        <title>Genomic Encyclopedia of Type Strains, Phase IV (KMG-IV): sequencing the most valuable type-strain genomes for metagenomic binning, comparative biology and taxonomic classification.</title>
        <authorList>
            <person name="Goeker M."/>
        </authorList>
    </citation>
    <scope>NUCLEOTIDE SEQUENCE [LARGE SCALE GENOMIC DNA]</scope>
    <source>
        <strain evidence="2 3">DSM 28579</strain>
    </source>
</reference>
<comment type="caution">
    <text evidence="2">The sequence shown here is derived from an EMBL/GenBank/DDBJ whole genome shotgun (WGS) entry which is preliminary data.</text>
</comment>
<dbReference type="AlphaFoldDB" id="A0A7L4UPV1"/>
<feature type="chain" id="PRO_5029715117" description="SdiA-regulated protein" evidence="1">
    <location>
        <begin position="29"/>
        <end position="306"/>
    </location>
</feature>
<dbReference type="Proteomes" id="UP000251835">
    <property type="component" value="Unassembled WGS sequence"/>
</dbReference>
<dbReference type="OrthoDB" id="9798438at2"/>
<sequence>MKYRNNPILAFFLLIALFSCDTTSQFNSQENKVPKTTFNSTSFTIDKKLDEISGLQLVDDSFYGFNDSGGEPELYKINNDGRIVQTIRLLDAKNIDWESMAMNDSHIFIADAGNNRGNRKDLCIYYIDRDDIEPNKVTQEVKAKKISFYYPEQTNFEKQSHKHDFDCEAICYFNGKLHLFTKEWKSNQTHHYTLEVTEQPQPAKLISSYDTKFLVTGADILKINDETSLLALIGYTKIGTIHLIQTTVSNNQDELLTFPKQTTHLGRSGRLGQVEGVAIESPKVIFYSAEAYKNVPQHITKLEAIH</sequence>
<accession>A0A7L4UPV1</accession>
<protein>
    <recommendedName>
        <fullName evidence="4">SdiA-regulated protein</fullName>
    </recommendedName>
</protein>